<gene>
    <name evidence="14" type="ORF">D7S89_23600</name>
</gene>
<evidence type="ECO:0000256" key="6">
    <source>
        <dbReference type="ARBA" id="ARBA00022642"/>
    </source>
</evidence>
<evidence type="ECO:0000256" key="5">
    <source>
        <dbReference type="ARBA" id="ARBA00022598"/>
    </source>
</evidence>
<comment type="caution">
    <text evidence="14">The sequence shown here is derived from an EMBL/GenBank/DDBJ whole genome shotgun (WGS) entry which is preliminary data.</text>
</comment>
<evidence type="ECO:0000256" key="9">
    <source>
        <dbReference type="RuleBase" id="RU365100"/>
    </source>
</evidence>
<comment type="PTM">
    <text evidence="9">Transiently phosphorylated on a His residue during the reaction cycle. Phosphorylation strongly increases the affinity for substrates and increases the rate of nicotinate D-ribonucleotide production. Dephosphorylation regenerates the low-affinity form of the enzyme, leading to product release.</text>
</comment>
<proteinExistence type="inferred from homology"/>
<dbReference type="GO" id="GO:0047280">
    <property type="term" value="F:nicotinamide phosphoribosyltransferase activity"/>
    <property type="evidence" value="ECO:0007669"/>
    <property type="project" value="UniProtKB-ARBA"/>
</dbReference>
<keyword evidence="14" id="KW-0328">Glycosyltransferase</keyword>
<dbReference type="EC" id="6.3.4.21" evidence="3 9"/>
<evidence type="ECO:0000313" key="15">
    <source>
        <dbReference type="Proteomes" id="UP000280434"/>
    </source>
</evidence>
<dbReference type="Pfam" id="PF17767">
    <property type="entry name" value="NAPRTase_N"/>
    <property type="match status" value="1"/>
</dbReference>
<name>A0A494X851_9BURK</name>
<sequence>MNEWLDSPLLTDLYELTMLQAYFDGGMNETATFEFFVRALPTERNFLMAAGLEQVMEYLERLRFTSDDLFALEETGRFSASFLRSLADFRFTGDIDAMREGTVFFADEPILRVTAPMREAQLVESRVMNLLHYETLVASKAARIVLTAPDALLVDFGLRRAHGAEAAVLSARASYLAGFGGTATLAAGLRFGIPTSGTMAHAYVQAHEDEAQAFENFARSQPGNATLLIDTYDTEAAAHKVVALAPRLANEGVLIRAVRIDSGDLAEHARRVRHILDEGGLTKVTIFASGNLDEYRLHELVAAGAPIDGYGIGTRMNTSADVPYLDSAYKLVDYAGQPRRKRAEGKATWPGRKAVFRLYLANSVMAGDWLTLEHESRDGEALLEPAMRDGLRCTDVPDLEACREHARRQLRALPGAQRTLERDEPYPVAVSDALRHMARQLDAGAGAAPAASSNATSPANTPPSASSGS</sequence>
<dbReference type="UniPathway" id="UPA00253">
    <property type="reaction ID" value="UER00457"/>
</dbReference>
<dbReference type="GO" id="GO:0034355">
    <property type="term" value="P:NAD+ biosynthetic process via the salvage pathway"/>
    <property type="evidence" value="ECO:0007669"/>
    <property type="project" value="TreeGrafter"/>
</dbReference>
<dbReference type="InterPro" id="IPR006405">
    <property type="entry name" value="Nic_PRibTrfase_pncB"/>
</dbReference>
<organism evidence="14 15">
    <name type="scientific">Trinickia fusca</name>
    <dbReference type="NCBI Taxonomy" id="2419777"/>
    <lineage>
        <taxon>Bacteria</taxon>
        <taxon>Pseudomonadati</taxon>
        <taxon>Pseudomonadota</taxon>
        <taxon>Betaproteobacteria</taxon>
        <taxon>Burkholderiales</taxon>
        <taxon>Burkholderiaceae</taxon>
        <taxon>Trinickia</taxon>
    </lineage>
</organism>
<dbReference type="NCBIfam" id="NF006696">
    <property type="entry name" value="PRK09243.1-3"/>
    <property type="match status" value="1"/>
</dbReference>
<dbReference type="InterPro" id="IPR040727">
    <property type="entry name" value="NAPRTase_N"/>
</dbReference>
<dbReference type="Pfam" id="PF17956">
    <property type="entry name" value="NAPRTase_C"/>
    <property type="match status" value="1"/>
</dbReference>
<feature type="domain" description="Nicotinate phosphoribosyltransferase C-terminal" evidence="13">
    <location>
        <begin position="380"/>
        <end position="437"/>
    </location>
</feature>
<evidence type="ECO:0000256" key="8">
    <source>
        <dbReference type="ARBA" id="ARBA00048668"/>
    </source>
</evidence>
<keyword evidence="5 9" id="KW-0436">Ligase</keyword>
<dbReference type="InterPro" id="IPR007229">
    <property type="entry name" value="Nic_PRibTrfase-Fam"/>
</dbReference>
<comment type="catalytic activity">
    <reaction evidence="8 9">
        <text>5-phospho-alpha-D-ribose 1-diphosphate + nicotinate + ATP + H2O = nicotinate beta-D-ribonucleotide + ADP + phosphate + diphosphate</text>
        <dbReference type="Rhea" id="RHEA:36163"/>
        <dbReference type="ChEBI" id="CHEBI:15377"/>
        <dbReference type="ChEBI" id="CHEBI:30616"/>
        <dbReference type="ChEBI" id="CHEBI:32544"/>
        <dbReference type="ChEBI" id="CHEBI:33019"/>
        <dbReference type="ChEBI" id="CHEBI:43474"/>
        <dbReference type="ChEBI" id="CHEBI:57502"/>
        <dbReference type="ChEBI" id="CHEBI:58017"/>
        <dbReference type="ChEBI" id="CHEBI:456216"/>
        <dbReference type="EC" id="6.3.4.21"/>
    </reaction>
</comment>
<dbReference type="Gene3D" id="3.20.20.70">
    <property type="entry name" value="Aldolase class I"/>
    <property type="match status" value="1"/>
</dbReference>
<dbReference type="RefSeq" id="WP_121281279.1">
    <property type="nucleotide sequence ID" value="NZ_RBZV01000014.1"/>
</dbReference>
<keyword evidence="4" id="KW-0597">Phosphoprotein</keyword>
<protein>
    <recommendedName>
        <fullName evidence="3 9">Nicotinate phosphoribosyltransferase</fullName>
        <ecNumber evidence="3 9">6.3.4.21</ecNumber>
    </recommendedName>
</protein>
<dbReference type="NCBIfam" id="NF009131">
    <property type="entry name" value="PRK12484.1"/>
    <property type="match status" value="1"/>
</dbReference>
<dbReference type="PIRSF" id="PIRSF000484">
    <property type="entry name" value="NAPRT"/>
    <property type="match status" value="1"/>
</dbReference>
<dbReference type="InterPro" id="IPR041619">
    <property type="entry name" value="NAPRTase_C"/>
</dbReference>
<dbReference type="InterPro" id="IPR036068">
    <property type="entry name" value="Nicotinate_pribotase-like_C"/>
</dbReference>
<dbReference type="SUPFAM" id="SSF51690">
    <property type="entry name" value="Nicotinate/Quinolinate PRTase C-terminal domain-like"/>
    <property type="match status" value="1"/>
</dbReference>
<evidence type="ECO:0000259" key="12">
    <source>
        <dbReference type="Pfam" id="PF17767"/>
    </source>
</evidence>
<dbReference type="PANTHER" id="PTHR11098:SF1">
    <property type="entry name" value="NICOTINATE PHOSPHORIBOSYLTRANSFERASE"/>
    <property type="match status" value="1"/>
</dbReference>
<dbReference type="InterPro" id="IPR013785">
    <property type="entry name" value="Aldolase_TIM"/>
</dbReference>
<evidence type="ECO:0000256" key="4">
    <source>
        <dbReference type="ARBA" id="ARBA00022553"/>
    </source>
</evidence>
<dbReference type="Gene3D" id="3.20.140.10">
    <property type="entry name" value="nicotinate phosphoribosyltransferase"/>
    <property type="match status" value="2"/>
</dbReference>
<evidence type="ECO:0000256" key="3">
    <source>
        <dbReference type="ARBA" id="ARBA00013236"/>
    </source>
</evidence>
<evidence type="ECO:0000259" key="13">
    <source>
        <dbReference type="Pfam" id="PF17956"/>
    </source>
</evidence>
<evidence type="ECO:0000256" key="10">
    <source>
        <dbReference type="SAM" id="MobiDB-lite"/>
    </source>
</evidence>
<dbReference type="Proteomes" id="UP000280434">
    <property type="component" value="Unassembled WGS sequence"/>
</dbReference>
<dbReference type="EMBL" id="RBZV01000014">
    <property type="protein sequence ID" value="RKP44189.1"/>
    <property type="molecule type" value="Genomic_DNA"/>
</dbReference>
<comment type="pathway">
    <text evidence="1 9">Cofactor biosynthesis; NAD(+) biosynthesis; nicotinate D-ribonucleotide from nicotinate: step 1/1.</text>
</comment>
<evidence type="ECO:0000256" key="2">
    <source>
        <dbReference type="ARBA" id="ARBA00010897"/>
    </source>
</evidence>
<dbReference type="InterPro" id="IPR041525">
    <property type="entry name" value="N/Namide_PRibTrfase"/>
</dbReference>
<dbReference type="AlphaFoldDB" id="A0A494X851"/>
<comment type="similarity">
    <text evidence="2 9">Belongs to the NAPRTase family.</text>
</comment>
<feature type="domain" description="Nicotinate/nicotinamide phosphoribosyltransferase" evidence="11">
    <location>
        <begin position="153"/>
        <end position="317"/>
    </location>
</feature>
<feature type="compositionally biased region" description="Low complexity" evidence="10">
    <location>
        <begin position="443"/>
        <end position="469"/>
    </location>
</feature>
<dbReference type="PANTHER" id="PTHR11098">
    <property type="entry name" value="NICOTINATE PHOSPHORIBOSYLTRANSFERASE"/>
    <property type="match status" value="1"/>
</dbReference>
<keyword evidence="7 9" id="KW-0808">Transferase</keyword>
<accession>A0A494X851</accession>
<dbReference type="CDD" id="cd01570">
    <property type="entry name" value="NAPRTase_A"/>
    <property type="match status" value="1"/>
</dbReference>
<dbReference type="Pfam" id="PF04095">
    <property type="entry name" value="NAPRTase"/>
    <property type="match status" value="1"/>
</dbReference>
<evidence type="ECO:0000256" key="7">
    <source>
        <dbReference type="ARBA" id="ARBA00022679"/>
    </source>
</evidence>
<dbReference type="OrthoDB" id="9771406at2"/>
<reference evidence="14 15" key="1">
    <citation type="submission" date="2018-10" db="EMBL/GenBank/DDBJ databases">
        <title>Paraburkholderia sp. 7MK8-2, isolated from soil.</title>
        <authorList>
            <person name="Gao Z.-H."/>
            <person name="Qiu L.-H."/>
        </authorList>
    </citation>
    <scope>NUCLEOTIDE SEQUENCE [LARGE SCALE GENOMIC DNA]</scope>
    <source>
        <strain evidence="14 15">7MK8-2</strain>
    </source>
</reference>
<feature type="domain" description="Nicotinate phosphoribosyltransferase N-terminal" evidence="12">
    <location>
        <begin position="9"/>
        <end position="131"/>
    </location>
</feature>
<feature type="region of interest" description="Disordered" evidence="10">
    <location>
        <begin position="440"/>
        <end position="469"/>
    </location>
</feature>
<dbReference type="GO" id="GO:0004516">
    <property type="term" value="F:nicotinate phosphoribosyltransferase activity"/>
    <property type="evidence" value="ECO:0007669"/>
    <property type="project" value="UniProtKB-UniRule"/>
</dbReference>
<keyword evidence="6 9" id="KW-0662">Pyridine nucleotide biosynthesis</keyword>
<dbReference type="FunFam" id="3.20.20.70:FF:000076">
    <property type="entry name" value="Nicotinate phosphoribosyltransferase"/>
    <property type="match status" value="1"/>
</dbReference>
<evidence type="ECO:0000259" key="11">
    <source>
        <dbReference type="Pfam" id="PF04095"/>
    </source>
</evidence>
<dbReference type="GO" id="GO:0005829">
    <property type="term" value="C:cytosol"/>
    <property type="evidence" value="ECO:0007669"/>
    <property type="project" value="TreeGrafter"/>
</dbReference>
<comment type="function">
    <text evidence="9">Catalyzes the first step in the biosynthesis of NAD from nicotinic acid, the ATP-dependent synthesis of beta-nicotinate D-ribonucleotide from nicotinate and 5-phospho-D-ribose 1-phosphate.</text>
</comment>
<evidence type="ECO:0000256" key="1">
    <source>
        <dbReference type="ARBA" id="ARBA00004952"/>
    </source>
</evidence>
<keyword evidence="15" id="KW-1185">Reference proteome</keyword>
<dbReference type="SUPFAM" id="SSF54675">
    <property type="entry name" value="Nicotinate/Quinolinate PRTase N-terminal domain-like"/>
    <property type="match status" value="1"/>
</dbReference>
<evidence type="ECO:0000313" key="14">
    <source>
        <dbReference type="EMBL" id="RKP44189.1"/>
    </source>
</evidence>
<dbReference type="NCBIfam" id="TIGR01513">
    <property type="entry name" value="NAPRTase_put"/>
    <property type="match status" value="1"/>
</dbReference>